<protein>
    <recommendedName>
        <fullName evidence="4">Sel1 repeat family protein</fullName>
    </recommendedName>
</protein>
<dbReference type="AlphaFoldDB" id="A0A514E8I7"/>
<gene>
    <name evidence="1" type="ORF">E4A48_00060</name>
    <name evidence="2" type="ORF">E4A48_20335</name>
</gene>
<organism evidence="1 3">
    <name type="scientific">Xanthomonas cerealis pv. cerealis</name>
    <dbReference type="NCBI Taxonomy" id="152263"/>
    <lineage>
        <taxon>Bacteria</taxon>
        <taxon>Pseudomonadati</taxon>
        <taxon>Pseudomonadota</taxon>
        <taxon>Gammaproteobacteria</taxon>
        <taxon>Lysobacterales</taxon>
        <taxon>Lysobacteraceae</taxon>
        <taxon>Xanthomonas</taxon>
        <taxon>Xanthomonas translucens group</taxon>
        <taxon>Xanthomonas cerealis</taxon>
    </lineage>
</organism>
<dbReference type="Gene3D" id="1.25.40.10">
    <property type="entry name" value="Tetratricopeptide repeat domain"/>
    <property type="match status" value="1"/>
</dbReference>
<dbReference type="RefSeq" id="WP_142741639.1">
    <property type="nucleotide sequence ID" value="NZ_CP038228.1"/>
</dbReference>
<proteinExistence type="predicted"/>
<accession>A0A514E8I7</accession>
<keyword evidence="3" id="KW-1185">Reference proteome</keyword>
<sequence length="292" mass="31803">MKKYLTPVAVGISILFAAIYFSAFHLKKINNETHPDKKSADLEISPDIQNTEKNKFDSGNANQIKASRSTEYYLKFESIKHKATEGDPKAQFELSKIYGRCFPVSVSSTKFLSGIKAMAAQAGNAASAMNATAKRIADDCALIEGGSIIPLEAQIEWLKAAAASGDISAKIKLRNIYPAESKENISELINESIKSKDPEAIFELRELLSQPQESDLGEFEPVSGDAISAYAWGIVACQMGAECGAESAIVGGYCLNGACGSNYEQLVRNYLLPNDATNKLNKKIDYINRIIR</sequence>
<dbReference type="EMBL" id="CP038228">
    <property type="protein sequence ID" value="QDI02301.1"/>
    <property type="molecule type" value="Genomic_DNA"/>
</dbReference>
<evidence type="ECO:0000313" key="2">
    <source>
        <dbReference type="EMBL" id="QDI05705.1"/>
    </source>
</evidence>
<evidence type="ECO:0008006" key="4">
    <source>
        <dbReference type="Google" id="ProtNLM"/>
    </source>
</evidence>
<name>A0A514E8I7_9XANT</name>
<evidence type="ECO:0000313" key="3">
    <source>
        <dbReference type="Proteomes" id="UP000319349"/>
    </source>
</evidence>
<dbReference type="Proteomes" id="UP000319349">
    <property type="component" value="Chromosome"/>
</dbReference>
<dbReference type="InterPro" id="IPR011990">
    <property type="entry name" value="TPR-like_helical_dom_sf"/>
</dbReference>
<reference evidence="1 3" key="1">
    <citation type="submission" date="2019-03" db="EMBL/GenBank/DDBJ databases">
        <title>Tal1 in Xanthomonas translucens pv. cerealis Contributes to Virulence in Bacterial Leaf Streak of Wheat.</title>
        <authorList>
            <person name="Shah S.M.A."/>
            <person name="Haq F."/>
            <person name="Ma W."/>
            <person name="Xu X."/>
            <person name="Wang S."/>
            <person name="Xu Z."/>
            <person name="Zou L."/>
            <person name="Zhu B."/>
            <person name="Chen G."/>
        </authorList>
    </citation>
    <scope>NUCLEOTIDE SEQUENCE [LARGE SCALE GENOMIC DNA]</scope>
    <source>
        <strain evidence="1 3">01</strain>
    </source>
</reference>
<evidence type="ECO:0000313" key="1">
    <source>
        <dbReference type="EMBL" id="QDI02301.1"/>
    </source>
</evidence>
<dbReference type="EMBL" id="CP038228">
    <property type="protein sequence ID" value="QDI05705.1"/>
    <property type="molecule type" value="Genomic_DNA"/>
</dbReference>